<dbReference type="GO" id="GO:0000730">
    <property type="term" value="P:DNA recombinase assembly"/>
    <property type="evidence" value="ECO:0007669"/>
    <property type="project" value="TreeGrafter"/>
</dbReference>
<dbReference type="InterPro" id="IPR003593">
    <property type="entry name" value="AAA+_ATPase"/>
</dbReference>
<evidence type="ECO:0000256" key="8">
    <source>
        <dbReference type="ARBA" id="ARBA00023306"/>
    </source>
</evidence>
<evidence type="ECO:0000256" key="1">
    <source>
        <dbReference type="ARBA" id="ARBA00004123"/>
    </source>
</evidence>
<dbReference type="InterPro" id="IPR010995">
    <property type="entry name" value="DNA_repair_Rad51/TF_NusA_a-hlx"/>
</dbReference>
<dbReference type="Pfam" id="PF08423">
    <property type="entry name" value="Rad51"/>
    <property type="match status" value="1"/>
</dbReference>
<dbReference type="EMBL" id="GDKF01008648">
    <property type="protein sequence ID" value="JAT69974.1"/>
    <property type="molecule type" value="Transcribed_RNA"/>
</dbReference>
<feature type="domain" description="RecA family profile 2" evidence="11">
    <location>
        <begin position="317"/>
        <end position="380"/>
    </location>
</feature>
<dbReference type="InterPro" id="IPR020588">
    <property type="entry name" value="RecA_ATP-bd"/>
</dbReference>
<feature type="non-terminal residue" evidence="12">
    <location>
        <position position="1"/>
    </location>
</feature>
<dbReference type="InterPro" id="IPR016467">
    <property type="entry name" value="DNA_recomb/repair_RecA-like"/>
</dbReference>
<dbReference type="NCBIfam" id="NF003301">
    <property type="entry name" value="PRK04301.1"/>
    <property type="match status" value="1"/>
</dbReference>
<dbReference type="GO" id="GO:0000794">
    <property type="term" value="C:condensed nuclear chromosome"/>
    <property type="evidence" value="ECO:0007669"/>
    <property type="project" value="TreeGrafter"/>
</dbReference>
<evidence type="ECO:0000259" key="11">
    <source>
        <dbReference type="PROSITE" id="PS50163"/>
    </source>
</evidence>
<dbReference type="PROSITE" id="PS50163">
    <property type="entry name" value="RECA_3"/>
    <property type="match status" value="1"/>
</dbReference>
<dbReference type="SUPFAM" id="SSF52540">
    <property type="entry name" value="P-loop containing nucleoside triphosphate hydrolases"/>
    <property type="match status" value="1"/>
</dbReference>
<evidence type="ECO:0000259" key="10">
    <source>
        <dbReference type="PROSITE" id="PS50162"/>
    </source>
</evidence>
<evidence type="ECO:0000256" key="3">
    <source>
        <dbReference type="ARBA" id="ARBA00022741"/>
    </source>
</evidence>
<dbReference type="InterPro" id="IPR011940">
    <property type="entry name" value="Dmc1"/>
</dbReference>
<evidence type="ECO:0000256" key="2">
    <source>
        <dbReference type="ARBA" id="ARBA00008897"/>
    </source>
</evidence>
<evidence type="ECO:0000256" key="5">
    <source>
        <dbReference type="ARBA" id="ARBA00023125"/>
    </source>
</evidence>
<dbReference type="Gene3D" id="3.40.50.300">
    <property type="entry name" value="P-loop containing nucleotide triphosphate hydrolases"/>
    <property type="match status" value="1"/>
</dbReference>
<dbReference type="GO" id="GO:0000150">
    <property type="term" value="F:DNA strand exchange activity"/>
    <property type="evidence" value="ECO:0007669"/>
    <property type="project" value="InterPro"/>
</dbReference>
<dbReference type="GO" id="GO:0042148">
    <property type="term" value="P:DNA strand invasion"/>
    <property type="evidence" value="ECO:0007669"/>
    <property type="project" value="TreeGrafter"/>
</dbReference>
<evidence type="ECO:0000256" key="4">
    <source>
        <dbReference type="ARBA" id="ARBA00022840"/>
    </source>
</evidence>
<gene>
    <name evidence="12" type="ORF">g.52066</name>
</gene>
<dbReference type="GO" id="GO:0005524">
    <property type="term" value="F:ATP binding"/>
    <property type="evidence" value="ECO:0007669"/>
    <property type="project" value="UniProtKB-KW"/>
</dbReference>
<comment type="subcellular location">
    <subcellularLocation>
        <location evidence="1">Nucleus</location>
    </subcellularLocation>
</comment>
<dbReference type="NCBIfam" id="TIGR02238">
    <property type="entry name" value="recomb_DMC1"/>
    <property type="match status" value="1"/>
</dbReference>
<name>A0A1D1ZSP0_AUXPR</name>
<dbReference type="InterPro" id="IPR013632">
    <property type="entry name" value="Rad51_C"/>
</dbReference>
<dbReference type="SMART" id="SM00382">
    <property type="entry name" value="AAA"/>
    <property type="match status" value="1"/>
</dbReference>
<dbReference type="PANTHER" id="PTHR22942">
    <property type="entry name" value="RECA/RAD51/RADA DNA STRAND-PAIRING FAMILY MEMBER"/>
    <property type="match status" value="1"/>
</dbReference>
<comment type="similarity">
    <text evidence="2">Belongs to the RecA family. DMC1 subfamily.</text>
</comment>
<evidence type="ECO:0000313" key="12">
    <source>
        <dbReference type="EMBL" id="JAT69974.1"/>
    </source>
</evidence>
<dbReference type="PIRSF" id="PIRSF005856">
    <property type="entry name" value="Rad51"/>
    <property type="match status" value="1"/>
</dbReference>
<protein>
    <submittedName>
        <fullName evidence="12">Uncharacterized protein</fullName>
    </submittedName>
</protein>
<dbReference type="PANTHER" id="PTHR22942:SF30">
    <property type="entry name" value="MEIOTIC RECOMBINATION PROTEIN DMC1_LIM15 HOMOLOG"/>
    <property type="match status" value="1"/>
</dbReference>
<dbReference type="GO" id="GO:0003690">
    <property type="term" value="F:double-stranded DNA binding"/>
    <property type="evidence" value="ECO:0007669"/>
    <property type="project" value="TreeGrafter"/>
</dbReference>
<keyword evidence="6" id="KW-0539">Nucleus</keyword>
<dbReference type="GO" id="GO:0140664">
    <property type="term" value="F:ATP-dependent DNA damage sensor activity"/>
    <property type="evidence" value="ECO:0007669"/>
    <property type="project" value="InterPro"/>
</dbReference>
<dbReference type="GO" id="GO:0070192">
    <property type="term" value="P:chromosome organization involved in meiotic cell cycle"/>
    <property type="evidence" value="ECO:0007669"/>
    <property type="project" value="TreeGrafter"/>
</dbReference>
<accession>A0A1D1ZSP0</accession>
<keyword evidence="4 9" id="KW-0067">ATP-binding</keyword>
<keyword evidence="8" id="KW-0131">Cell cycle</keyword>
<evidence type="ECO:0000256" key="6">
    <source>
        <dbReference type="ARBA" id="ARBA00023242"/>
    </source>
</evidence>
<keyword evidence="3 9" id="KW-0547">Nucleotide-binding</keyword>
<keyword evidence="7" id="KW-0469">Meiosis</keyword>
<dbReference type="Gene3D" id="1.10.150.20">
    <property type="entry name" value="5' to 3' exonuclease, C-terminal subdomain"/>
    <property type="match status" value="1"/>
</dbReference>
<dbReference type="PROSITE" id="PS50162">
    <property type="entry name" value="RECA_2"/>
    <property type="match status" value="1"/>
</dbReference>
<dbReference type="FunFam" id="3.40.50.300:FF:000239">
    <property type="entry name" value="Meiotic recombination protein DMC1"/>
    <property type="match status" value="1"/>
</dbReference>
<evidence type="ECO:0000256" key="9">
    <source>
        <dbReference type="RuleBase" id="RU003422"/>
    </source>
</evidence>
<dbReference type="InterPro" id="IPR020587">
    <property type="entry name" value="RecA_monomer-monomer_interface"/>
</dbReference>
<evidence type="ECO:0000256" key="7">
    <source>
        <dbReference type="ARBA" id="ARBA00023254"/>
    </source>
</evidence>
<dbReference type="SUPFAM" id="SSF47794">
    <property type="entry name" value="Rad51 N-terminal domain-like"/>
    <property type="match status" value="1"/>
</dbReference>
<proteinExistence type="inferred from homology"/>
<dbReference type="GO" id="GO:0007131">
    <property type="term" value="P:reciprocal meiotic recombination"/>
    <property type="evidence" value="ECO:0007669"/>
    <property type="project" value="InterPro"/>
</dbReference>
<keyword evidence="5" id="KW-0238">DNA-binding</keyword>
<sequence length="380" mass="42077">SPPILQIPVLLSQNINTVICKANCERRTRQMLTAQRMASEVMVTELERPVEDLVAAEEDVEEFQSLDKLEALGVNKGDIKKAKDAGFHTCESMLMQPKKRLVEIKGLSEAKIDKLVEASRNACPNFGIMSARDFEGQRQRQIVHISTGCQALDELLGGGIESKAITEIFGEWRTGKTQLCHTLCVTTQMGEGLAAGRVAYFDTEGTFRPERIRPIAERFNLDGDAVLSNVLYARAYTFEQQYDLLEPLAAKMAEEPFKLLIMDSIAANMRVDYSGRGELAERQQKLGLLMNRMRKLADEFNIAILITNQVISDPSGGAMFVVDPKKPVGGHVMAHASTIRLSVRKGKAEQRLMKVVDAPNLAEAEASYAISGQGIIDYKD</sequence>
<dbReference type="GO" id="GO:0006312">
    <property type="term" value="P:mitotic recombination"/>
    <property type="evidence" value="ECO:0007669"/>
    <property type="project" value="TreeGrafter"/>
</dbReference>
<dbReference type="GO" id="GO:0003697">
    <property type="term" value="F:single-stranded DNA binding"/>
    <property type="evidence" value="ECO:0007669"/>
    <property type="project" value="TreeGrafter"/>
</dbReference>
<feature type="domain" description="RecA family profile 1" evidence="10">
    <location>
        <begin position="141"/>
        <end position="310"/>
    </location>
</feature>
<reference evidence="12" key="1">
    <citation type="submission" date="2015-08" db="EMBL/GenBank/DDBJ databases">
        <authorList>
            <person name="Babu N.S."/>
            <person name="Beckwith C.J."/>
            <person name="Beseler K.G."/>
            <person name="Brison A."/>
            <person name="Carone J.V."/>
            <person name="Caskin T.P."/>
            <person name="Diamond M."/>
            <person name="Durham M.E."/>
            <person name="Foxe J.M."/>
            <person name="Go M."/>
            <person name="Henderson B.A."/>
            <person name="Jones I.B."/>
            <person name="McGettigan J.A."/>
            <person name="Micheletti S.J."/>
            <person name="Nasrallah M.E."/>
            <person name="Ortiz D."/>
            <person name="Piller C.R."/>
            <person name="Privatt S.R."/>
            <person name="Schneider S.L."/>
            <person name="Sharp S."/>
            <person name="Smith T.C."/>
            <person name="Stanton J.D."/>
            <person name="Ullery H.E."/>
            <person name="Wilson R.J."/>
            <person name="Serrano M.G."/>
            <person name="Buck G."/>
            <person name="Lee V."/>
            <person name="Wang Y."/>
            <person name="Carvalho R."/>
            <person name="Voegtly L."/>
            <person name="Shi R."/>
            <person name="Duckworth R."/>
            <person name="Johnson A."/>
            <person name="Loviza R."/>
            <person name="Walstead R."/>
            <person name="Shah Z."/>
            <person name="Kiflezghi M."/>
            <person name="Wade K."/>
            <person name="Ball S.L."/>
            <person name="Bradley K.W."/>
            <person name="Asai D.J."/>
            <person name="Bowman C.A."/>
            <person name="Russell D.A."/>
            <person name="Pope W.H."/>
            <person name="Jacobs-Sera D."/>
            <person name="Hendrix R.W."/>
            <person name="Hatfull G.F."/>
        </authorList>
    </citation>
    <scope>NUCLEOTIDE SEQUENCE</scope>
</reference>
<organism evidence="12">
    <name type="scientific">Auxenochlorella protothecoides</name>
    <name type="common">Green microalga</name>
    <name type="synonym">Chlorella protothecoides</name>
    <dbReference type="NCBI Taxonomy" id="3075"/>
    <lineage>
        <taxon>Eukaryota</taxon>
        <taxon>Viridiplantae</taxon>
        <taxon>Chlorophyta</taxon>
        <taxon>core chlorophytes</taxon>
        <taxon>Trebouxiophyceae</taxon>
        <taxon>Chlorellales</taxon>
        <taxon>Chlorellaceae</taxon>
        <taxon>Auxenochlorella</taxon>
    </lineage>
</organism>
<dbReference type="InterPro" id="IPR027417">
    <property type="entry name" value="P-loop_NTPase"/>
</dbReference>
<dbReference type="AlphaFoldDB" id="A0A1D1ZSP0"/>